<protein>
    <submittedName>
        <fullName evidence="3">Uncharacterized protein</fullName>
    </submittedName>
</protein>
<evidence type="ECO:0000313" key="2">
    <source>
        <dbReference type="Proteomes" id="UP000050640"/>
    </source>
</evidence>
<reference evidence="3" key="1">
    <citation type="submission" date="2017-02" db="UniProtKB">
        <authorList>
            <consortium name="WormBaseParasite"/>
        </authorList>
    </citation>
    <scope>IDENTIFICATION</scope>
</reference>
<feature type="compositionally biased region" description="Polar residues" evidence="1">
    <location>
        <begin position="165"/>
        <end position="176"/>
    </location>
</feature>
<feature type="compositionally biased region" description="Polar residues" evidence="1">
    <location>
        <begin position="115"/>
        <end position="149"/>
    </location>
</feature>
<dbReference type="AlphaFoldDB" id="A0A0R3RKL6"/>
<keyword evidence="2" id="KW-1185">Reference proteome</keyword>
<dbReference type="WBParaSite" id="EEL_0000202501-mRNA-1">
    <property type="protein sequence ID" value="EEL_0000202501-mRNA-1"/>
    <property type="gene ID" value="EEL_0000202501"/>
</dbReference>
<sequence length="312" mass="35077">LNIDIFIDSDRVQLNFPHQECERGRISERLVPITQSAIPPIPVVFPTSRTFFLAPSTRILGNRINDSQATGARSSLRNRAKSIFSRSCKEYTSAESCIVSLPRSSLKCQTSTLSTHKHSYQNQQQQSLRNSTSREPLLQCSSHHAQQNQSLGSSLPSSPYPKTSLPHSPSSFDKTTLSSPTYLQALLESSGRNCKDTSLFNVSKPIKYIKIHYGPSHPSSSRKQQPLRARTIDNVRSSNSTDSFQQHHQQETANQCDYRKYLRSTHRNRINNPEQRITLIATVPDETIFMRGNATCRVPRPSTLYSATTTNG</sequence>
<organism evidence="2 3">
    <name type="scientific">Elaeophora elaphi</name>
    <dbReference type="NCBI Taxonomy" id="1147741"/>
    <lineage>
        <taxon>Eukaryota</taxon>
        <taxon>Metazoa</taxon>
        <taxon>Ecdysozoa</taxon>
        <taxon>Nematoda</taxon>
        <taxon>Chromadorea</taxon>
        <taxon>Rhabditida</taxon>
        <taxon>Spirurina</taxon>
        <taxon>Spiruromorpha</taxon>
        <taxon>Filarioidea</taxon>
        <taxon>Onchocercidae</taxon>
        <taxon>Elaeophora</taxon>
    </lineage>
</organism>
<dbReference type="Proteomes" id="UP000050640">
    <property type="component" value="Unplaced"/>
</dbReference>
<accession>A0A0R3RKL6</accession>
<evidence type="ECO:0000313" key="3">
    <source>
        <dbReference type="WBParaSite" id="EEL_0000202501-mRNA-1"/>
    </source>
</evidence>
<dbReference type="STRING" id="1147741.A0A0R3RKL6"/>
<evidence type="ECO:0000256" key="1">
    <source>
        <dbReference type="SAM" id="MobiDB-lite"/>
    </source>
</evidence>
<name>A0A0R3RKL6_9BILA</name>
<feature type="region of interest" description="Disordered" evidence="1">
    <location>
        <begin position="115"/>
        <end position="176"/>
    </location>
</feature>
<proteinExistence type="predicted"/>